<dbReference type="EMBL" id="FQ790337">
    <property type="protein sequence ID" value="CCD51434.1"/>
    <property type="molecule type" value="Genomic_DNA"/>
</dbReference>
<dbReference type="STRING" id="999810.G2YI97"/>
<reference evidence="2" key="1">
    <citation type="journal article" date="2011" name="PLoS Genet.">
        <title>Genomic analysis of the necrotrophic fungal pathogens Sclerotinia sclerotiorum and Botrytis cinerea.</title>
        <authorList>
            <person name="Amselem J."/>
            <person name="Cuomo C.A."/>
            <person name="van Kan J.A."/>
            <person name="Viaud M."/>
            <person name="Benito E.P."/>
            <person name="Couloux A."/>
            <person name="Coutinho P.M."/>
            <person name="de Vries R.P."/>
            <person name="Dyer P.S."/>
            <person name="Fillinger S."/>
            <person name="Fournier E."/>
            <person name="Gout L."/>
            <person name="Hahn M."/>
            <person name="Kohn L."/>
            <person name="Lapalu N."/>
            <person name="Plummer K.M."/>
            <person name="Pradier J.M."/>
            <person name="Quevillon E."/>
            <person name="Sharon A."/>
            <person name="Simon A."/>
            <person name="ten Have A."/>
            <person name="Tudzynski B."/>
            <person name="Tudzynski P."/>
            <person name="Wincker P."/>
            <person name="Andrew M."/>
            <person name="Anthouard V."/>
            <person name="Beever R.E."/>
            <person name="Beffa R."/>
            <person name="Benoit I."/>
            <person name="Bouzid O."/>
            <person name="Brault B."/>
            <person name="Chen Z."/>
            <person name="Choquer M."/>
            <person name="Collemare J."/>
            <person name="Cotton P."/>
            <person name="Danchin E.G."/>
            <person name="Da Silva C."/>
            <person name="Gautier A."/>
            <person name="Giraud C."/>
            <person name="Giraud T."/>
            <person name="Gonzalez C."/>
            <person name="Grossetete S."/>
            <person name="Guldener U."/>
            <person name="Henrissat B."/>
            <person name="Howlett B.J."/>
            <person name="Kodira C."/>
            <person name="Kretschmer M."/>
            <person name="Lappartient A."/>
            <person name="Leroch M."/>
            <person name="Levis C."/>
            <person name="Mauceli E."/>
            <person name="Neuveglise C."/>
            <person name="Oeser B."/>
            <person name="Pearson M."/>
            <person name="Poulain J."/>
            <person name="Poussereau N."/>
            <person name="Quesneville H."/>
            <person name="Rascle C."/>
            <person name="Schumacher J."/>
            <person name="Segurens B."/>
            <person name="Sexton A."/>
            <person name="Silva E."/>
            <person name="Sirven C."/>
            <person name="Soanes D.M."/>
            <person name="Talbot N.J."/>
            <person name="Templeton M."/>
            <person name="Yandava C."/>
            <person name="Yarden O."/>
            <person name="Zeng Q."/>
            <person name="Rollins J.A."/>
            <person name="Lebrun M.H."/>
            <person name="Dickman M."/>
        </authorList>
    </citation>
    <scope>NUCLEOTIDE SEQUENCE [LARGE SCALE GENOMIC DNA]</scope>
    <source>
        <strain evidence="2">T4</strain>
    </source>
</reference>
<gene>
    <name evidence="1" type="ORF">BofuT4_uP017400.1</name>
</gene>
<name>G2YI97_BOTF4</name>
<evidence type="ECO:0000313" key="2">
    <source>
        <dbReference type="Proteomes" id="UP000008177"/>
    </source>
</evidence>
<dbReference type="HOGENOM" id="CLU_2372543_0_0_1"/>
<accession>G2YI97</accession>
<evidence type="ECO:0000313" key="1">
    <source>
        <dbReference type="EMBL" id="CCD51434.1"/>
    </source>
</evidence>
<dbReference type="AlphaFoldDB" id="G2YI97"/>
<organism evidence="1 2">
    <name type="scientific">Botryotinia fuckeliana (strain T4)</name>
    <name type="common">Noble rot fungus</name>
    <name type="synonym">Botrytis cinerea</name>
    <dbReference type="NCBI Taxonomy" id="999810"/>
    <lineage>
        <taxon>Eukaryota</taxon>
        <taxon>Fungi</taxon>
        <taxon>Dikarya</taxon>
        <taxon>Ascomycota</taxon>
        <taxon>Pezizomycotina</taxon>
        <taxon>Leotiomycetes</taxon>
        <taxon>Helotiales</taxon>
        <taxon>Sclerotiniaceae</taxon>
        <taxon>Botrytis</taxon>
    </lineage>
</organism>
<dbReference type="Proteomes" id="UP000008177">
    <property type="component" value="Unplaced contigs"/>
</dbReference>
<dbReference type="InParanoid" id="G2YI97"/>
<sequence>MSHVSAFEVAKSSWNNITLGILKIVWSHDTVPSFSLPQLPLVATDRERTTREVQELYFPNFFKIVTGSFLKTLFQEVNHRYHPLDEDIFRDDLKS</sequence>
<proteinExistence type="predicted"/>
<protein>
    <submittedName>
        <fullName evidence="1">Uncharacterized protein</fullName>
    </submittedName>
</protein>